<evidence type="ECO:0000256" key="1">
    <source>
        <dbReference type="ARBA" id="ARBA00009009"/>
    </source>
</evidence>
<accession>A0A8J2I0L7</accession>
<dbReference type="OrthoDB" id="428260at2759"/>
<dbReference type="PANTHER" id="PTHR43283:SF17">
    <property type="entry name" value="(LOVD), PUTATIVE (AFU_ORTHOLOGUE AFUA_5G00920)-RELATED"/>
    <property type="match status" value="1"/>
</dbReference>
<proteinExistence type="inferred from homology"/>
<evidence type="ECO:0000313" key="5">
    <source>
        <dbReference type="Proteomes" id="UP000676310"/>
    </source>
</evidence>
<dbReference type="SUPFAM" id="SSF56601">
    <property type="entry name" value="beta-lactamase/transpeptidase-like"/>
    <property type="match status" value="1"/>
</dbReference>
<dbReference type="PANTHER" id="PTHR43283">
    <property type="entry name" value="BETA-LACTAMASE-RELATED"/>
    <property type="match status" value="1"/>
</dbReference>
<dbReference type="InterPro" id="IPR050789">
    <property type="entry name" value="Diverse_Enzym_Activities"/>
</dbReference>
<evidence type="ECO:0000256" key="2">
    <source>
        <dbReference type="ARBA" id="ARBA00022801"/>
    </source>
</evidence>
<dbReference type="Gene3D" id="3.40.710.10">
    <property type="entry name" value="DD-peptidase/beta-lactamase superfamily"/>
    <property type="match status" value="1"/>
</dbReference>
<keyword evidence="5" id="KW-1185">Reference proteome</keyword>
<dbReference type="GeneID" id="67017352"/>
<dbReference type="EMBL" id="CAJRGZ010000019">
    <property type="protein sequence ID" value="CAG5159392.1"/>
    <property type="molecule type" value="Genomic_DNA"/>
</dbReference>
<dbReference type="RefSeq" id="XP_043169114.1">
    <property type="nucleotide sequence ID" value="XM_043313179.1"/>
</dbReference>
<reference evidence="4" key="1">
    <citation type="submission" date="2021-05" db="EMBL/GenBank/DDBJ databases">
        <authorList>
            <person name="Stam R."/>
        </authorList>
    </citation>
    <scope>NUCLEOTIDE SEQUENCE</scope>
    <source>
        <strain evidence="4">CS162</strain>
    </source>
</reference>
<evidence type="ECO:0000313" key="4">
    <source>
        <dbReference type="EMBL" id="CAG5159392.1"/>
    </source>
</evidence>
<dbReference type="InterPro" id="IPR001466">
    <property type="entry name" value="Beta-lactam-related"/>
</dbReference>
<comment type="similarity">
    <text evidence="1">Belongs to the class-A beta-lactamase family.</text>
</comment>
<dbReference type="AlphaFoldDB" id="A0A8J2I0L7"/>
<sequence length="513" mass="56613">MDAFEKYLEKATAKGANIVPGAVMAVVDRDGKFVYKKAAGYNGVTENAEPMEFDRTFFVASCTKLITAIAALQIVERGLVTLDESIDQYLPELASQPVVEINGSEIKLRPATKSITLRQLITHSSGATYDWISPKLHAWRASRGEAPVLVSDGNVAKGYAYPRTFEAGEGWEYSGGFDWASLLVARLTNMSFEDYVETKIAKPLNVMSFTWHLNRKPDVKEKLMRMSTRQNDGALEDGPTPFWPDDPIAEGGGAGMYANVHDYTRVLSDLLKPLPTLLSKSMVDAMFSPQFSEGSLAAKGLVDNAEIAYTCTLDASMEGVKPNMGLGSLLLMEDVDRENYFKPKDSVREQDKTHHDLSSEIDSSALINIPGWVNSALFTGQHKAGNISSDGKSVSLKFLERTSLASIQGSTLVSYMLMNNSCFDTHPDNWDWPFLIHAFIYLEAACCRSGNIMLHFSVPQDCIIYTQDLLGRSKPLGRHLLPTSWTVDVLEEDVCILGKACVIYESPSFGFDT</sequence>
<evidence type="ECO:0000259" key="3">
    <source>
        <dbReference type="Pfam" id="PF00144"/>
    </source>
</evidence>
<comment type="caution">
    <text evidence="4">The sequence shown here is derived from an EMBL/GenBank/DDBJ whole genome shotgun (WGS) entry which is preliminary data.</text>
</comment>
<dbReference type="GO" id="GO:0016787">
    <property type="term" value="F:hydrolase activity"/>
    <property type="evidence" value="ECO:0007669"/>
    <property type="project" value="UniProtKB-KW"/>
</dbReference>
<protein>
    <recommendedName>
        <fullName evidence="3">Beta-lactamase-related domain-containing protein</fullName>
    </recommendedName>
</protein>
<keyword evidence="2" id="KW-0378">Hydrolase</keyword>
<gene>
    <name evidence="4" type="ORF">ALTATR162_LOCUS5560</name>
</gene>
<feature type="domain" description="Beta-lactamase-related" evidence="3">
    <location>
        <begin position="19"/>
        <end position="289"/>
    </location>
</feature>
<dbReference type="InterPro" id="IPR012338">
    <property type="entry name" value="Beta-lactam/transpept-like"/>
</dbReference>
<dbReference type="Proteomes" id="UP000676310">
    <property type="component" value="Unassembled WGS sequence"/>
</dbReference>
<organism evidence="4 5">
    <name type="scientific">Alternaria atra</name>
    <dbReference type="NCBI Taxonomy" id="119953"/>
    <lineage>
        <taxon>Eukaryota</taxon>
        <taxon>Fungi</taxon>
        <taxon>Dikarya</taxon>
        <taxon>Ascomycota</taxon>
        <taxon>Pezizomycotina</taxon>
        <taxon>Dothideomycetes</taxon>
        <taxon>Pleosporomycetidae</taxon>
        <taxon>Pleosporales</taxon>
        <taxon>Pleosporineae</taxon>
        <taxon>Pleosporaceae</taxon>
        <taxon>Alternaria</taxon>
        <taxon>Alternaria sect. Ulocladioides</taxon>
    </lineage>
</organism>
<name>A0A8J2I0L7_9PLEO</name>
<dbReference type="Pfam" id="PF00144">
    <property type="entry name" value="Beta-lactamase"/>
    <property type="match status" value="1"/>
</dbReference>